<evidence type="ECO:0000259" key="16">
    <source>
        <dbReference type="PROSITE" id="PS51483"/>
    </source>
</evidence>
<dbReference type="InterPro" id="IPR045864">
    <property type="entry name" value="aa-tRNA-synth_II/BPL/LPL"/>
</dbReference>
<comment type="subunit">
    <text evidence="4">Tetramer of two alpha and two beta subunits.</text>
</comment>
<evidence type="ECO:0000256" key="10">
    <source>
        <dbReference type="ARBA" id="ARBA00022840"/>
    </source>
</evidence>
<dbReference type="Proteomes" id="UP000245207">
    <property type="component" value="Unassembled WGS sequence"/>
</dbReference>
<dbReference type="Gene3D" id="3.30.930.10">
    <property type="entry name" value="Bira Bifunctional Protein, Domain 2"/>
    <property type="match status" value="1"/>
</dbReference>
<dbReference type="OrthoDB" id="1698572at2759"/>
<comment type="catalytic activity">
    <reaction evidence="15">
        <text>tRNA(Phe) + L-phenylalanine + ATP = L-phenylalanyl-tRNA(Phe) + AMP + diphosphate + H(+)</text>
        <dbReference type="Rhea" id="RHEA:19413"/>
        <dbReference type="Rhea" id="RHEA-COMP:9668"/>
        <dbReference type="Rhea" id="RHEA-COMP:9699"/>
        <dbReference type="ChEBI" id="CHEBI:15378"/>
        <dbReference type="ChEBI" id="CHEBI:30616"/>
        <dbReference type="ChEBI" id="CHEBI:33019"/>
        <dbReference type="ChEBI" id="CHEBI:58095"/>
        <dbReference type="ChEBI" id="CHEBI:78442"/>
        <dbReference type="ChEBI" id="CHEBI:78531"/>
        <dbReference type="ChEBI" id="CHEBI:456215"/>
        <dbReference type="EC" id="6.1.1.20"/>
    </reaction>
</comment>
<evidence type="ECO:0000256" key="2">
    <source>
        <dbReference type="ARBA" id="ARBA00004496"/>
    </source>
</evidence>
<dbReference type="InterPro" id="IPR009061">
    <property type="entry name" value="DNA-bd_dom_put_sf"/>
</dbReference>
<evidence type="ECO:0000256" key="6">
    <source>
        <dbReference type="ARBA" id="ARBA00022490"/>
    </source>
</evidence>
<dbReference type="GO" id="GO:0000287">
    <property type="term" value="F:magnesium ion binding"/>
    <property type="evidence" value="ECO:0007669"/>
    <property type="project" value="InterPro"/>
</dbReference>
<evidence type="ECO:0000256" key="8">
    <source>
        <dbReference type="ARBA" id="ARBA00022723"/>
    </source>
</evidence>
<evidence type="ECO:0000256" key="5">
    <source>
        <dbReference type="ARBA" id="ARBA00012814"/>
    </source>
</evidence>
<keyword evidence="11" id="KW-0460">Magnesium</keyword>
<sequence>MPTVSVGRDLLFQALGRTYTEDEFESLCAEFGIELDDVTTQKAIVRKEKHLKEEDEVSGSDEEVIYKIEVAANRPDLLCLEGIAQALRIFCGDDSAPKYKLADISKESMLKMHVKPETYHIRPFVVCAVLRGITFNEARYNSFIDLQDKLHQNTCRKGTLVSIGTHDLDTIEGPFTYEVDTFQADKLTEIYKSDLKLKKYLQTVQEESPIFTVIYDRNRTVLSLPPIINNGAHSAISLKTKNVFIECTATDLTKANIVTMFSMYCERKFEIEPVEVIYSCDEKSCIYPQLCPYDMKVSLAYINGITGLSLEANEVVGLLNKMQLHVEEAVSEDKDKLTVHVPPTRSDVLHACDVAEDVAIAYGYNRLPKRKPTSIKPLRMNEFKDRIREEMAMICYTEVLTFGLCSYKDNFTKLNRKDDKLTAAITANPCSTDTEAVRSSLMAGMLKVIAHSKDHPKPIKIFEVGDIVLLDESKSVGARNQVQLAALYCGVTSGLERIHGLVDRIMQVSGIPFVLPEDNTGYYIEPSYEPEFFLGRQASIICKGKRIGTFGIVNPQVLINFGIPDPCSIVELNLECLL</sequence>
<evidence type="ECO:0000313" key="17">
    <source>
        <dbReference type="EMBL" id="PWA82104.1"/>
    </source>
</evidence>
<dbReference type="FunFam" id="3.30.56.10:FF:000004">
    <property type="entry name" value="Phenylalanyl-tRNA synthetase, beta subunit"/>
    <property type="match status" value="1"/>
</dbReference>
<dbReference type="SUPFAM" id="SSF46955">
    <property type="entry name" value="Putative DNA-binding domain"/>
    <property type="match status" value="2"/>
</dbReference>
<organism evidence="17 18">
    <name type="scientific">Artemisia annua</name>
    <name type="common">Sweet wormwood</name>
    <dbReference type="NCBI Taxonomy" id="35608"/>
    <lineage>
        <taxon>Eukaryota</taxon>
        <taxon>Viridiplantae</taxon>
        <taxon>Streptophyta</taxon>
        <taxon>Embryophyta</taxon>
        <taxon>Tracheophyta</taxon>
        <taxon>Spermatophyta</taxon>
        <taxon>Magnoliopsida</taxon>
        <taxon>eudicotyledons</taxon>
        <taxon>Gunneridae</taxon>
        <taxon>Pentapetalae</taxon>
        <taxon>asterids</taxon>
        <taxon>campanulids</taxon>
        <taxon>Asterales</taxon>
        <taxon>Asteraceae</taxon>
        <taxon>Asteroideae</taxon>
        <taxon>Anthemideae</taxon>
        <taxon>Artemisiinae</taxon>
        <taxon>Artemisia</taxon>
    </lineage>
</organism>
<dbReference type="PROSITE" id="PS51483">
    <property type="entry name" value="B5"/>
    <property type="match status" value="1"/>
</dbReference>
<dbReference type="Gene3D" id="3.30.56.10">
    <property type="match status" value="2"/>
</dbReference>
<evidence type="ECO:0000256" key="9">
    <source>
        <dbReference type="ARBA" id="ARBA00022741"/>
    </source>
</evidence>
<dbReference type="SUPFAM" id="SSF55681">
    <property type="entry name" value="Class II aaRS and biotin synthetases"/>
    <property type="match status" value="1"/>
</dbReference>
<dbReference type="GO" id="GO:0006432">
    <property type="term" value="P:phenylalanyl-tRNA aminoacylation"/>
    <property type="evidence" value="ECO:0007669"/>
    <property type="project" value="InterPro"/>
</dbReference>
<keyword evidence="18" id="KW-1185">Reference proteome</keyword>
<dbReference type="PANTHER" id="PTHR10947:SF0">
    <property type="entry name" value="PHENYLALANINE--TRNA LIGASE BETA SUBUNIT"/>
    <property type="match status" value="1"/>
</dbReference>
<evidence type="ECO:0000256" key="7">
    <source>
        <dbReference type="ARBA" id="ARBA00022598"/>
    </source>
</evidence>
<dbReference type="SUPFAM" id="SSF56037">
    <property type="entry name" value="PheT/TilS domain"/>
    <property type="match status" value="1"/>
</dbReference>
<keyword evidence="9" id="KW-0547">Nucleotide-binding</keyword>
<evidence type="ECO:0000256" key="14">
    <source>
        <dbReference type="ARBA" id="ARBA00033189"/>
    </source>
</evidence>
<feature type="domain" description="B5" evidence="16">
    <location>
        <begin position="290"/>
        <end position="369"/>
    </location>
</feature>
<dbReference type="SMART" id="SM00874">
    <property type="entry name" value="B5"/>
    <property type="match status" value="1"/>
</dbReference>
<proteinExistence type="inferred from homology"/>
<dbReference type="GO" id="GO:0009328">
    <property type="term" value="C:phenylalanine-tRNA ligase complex"/>
    <property type="evidence" value="ECO:0007669"/>
    <property type="project" value="TreeGrafter"/>
</dbReference>
<dbReference type="AlphaFoldDB" id="A0A2U1P8N2"/>
<dbReference type="NCBIfam" id="TIGR00471">
    <property type="entry name" value="pheT_arch"/>
    <property type="match status" value="1"/>
</dbReference>
<dbReference type="InterPro" id="IPR005146">
    <property type="entry name" value="B3/B4_tRNA-bd"/>
</dbReference>
<dbReference type="EMBL" id="PKPP01001509">
    <property type="protein sequence ID" value="PWA82104.1"/>
    <property type="molecule type" value="Genomic_DNA"/>
</dbReference>
<gene>
    <name evidence="17" type="ORF">CTI12_AA181280</name>
</gene>
<dbReference type="Gene3D" id="3.50.40.10">
    <property type="entry name" value="Phenylalanyl-trna Synthetase, Chain B, domain 3"/>
    <property type="match status" value="1"/>
</dbReference>
<dbReference type="InterPro" id="IPR005147">
    <property type="entry name" value="tRNA_synthase_B5-dom"/>
</dbReference>
<dbReference type="EC" id="6.1.1.20" evidence="5"/>
<comment type="caution">
    <text evidence="17">The sequence shown here is derived from an EMBL/GenBank/DDBJ whole genome shotgun (WGS) entry which is preliminary data.</text>
</comment>
<dbReference type="FunFam" id="3.50.40.10:FF:000002">
    <property type="entry name" value="phenylalanine--tRNA ligase beta subunit"/>
    <property type="match status" value="1"/>
</dbReference>
<dbReference type="GO" id="GO:0004826">
    <property type="term" value="F:phenylalanine-tRNA ligase activity"/>
    <property type="evidence" value="ECO:0007669"/>
    <property type="project" value="UniProtKB-EC"/>
</dbReference>
<keyword evidence="13 17" id="KW-0030">Aminoacyl-tRNA synthetase</keyword>
<dbReference type="InterPro" id="IPR020825">
    <property type="entry name" value="Phe-tRNA_synthase-like_B3/B4"/>
</dbReference>
<dbReference type="STRING" id="35608.A0A2U1P8N2"/>
<evidence type="ECO:0000256" key="4">
    <source>
        <dbReference type="ARBA" id="ARBA00011209"/>
    </source>
</evidence>
<dbReference type="Pfam" id="PF17759">
    <property type="entry name" value="tRNA_synthFbeta"/>
    <property type="match status" value="1"/>
</dbReference>
<dbReference type="Pfam" id="PF03484">
    <property type="entry name" value="B5"/>
    <property type="match status" value="1"/>
</dbReference>
<dbReference type="CDD" id="cd00769">
    <property type="entry name" value="PheRS_beta_core"/>
    <property type="match status" value="1"/>
</dbReference>
<evidence type="ECO:0000256" key="15">
    <source>
        <dbReference type="ARBA" id="ARBA00049255"/>
    </source>
</evidence>
<accession>A0A2U1P8N2</accession>
<dbReference type="InterPro" id="IPR041616">
    <property type="entry name" value="PheRS_beta_core"/>
</dbReference>
<name>A0A2U1P8N2_ARTAN</name>
<comment type="cofactor">
    <cofactor evidence="1">
        <name>Mg(2+)</name>
        <dbReference type="ChEBI" id="CHEBI:18420"/>
    </cofactor>
</comment>
<evidence type="ECO:0000256" key="11">
    <source>
        <dbReference type="ARBA" id="ARBA00022842"/>
    </source>
</evidence>
<dbReference type="Pfam" id="PF18262">
    <property type="entry name" value="PhetRS_B1"/>
    <property type="match status" value="1"/>
</dbReference>
<dbReference type="InterPro" id="IPR040659">
    <property type="entry name" value="PhetRS_B1"/>
</dbReference>
<dbReference type="FunFam" id="3.30.930.10:FF:000059">
    <property type="entry name" value="phenylalanine--tRNA ligase beta subunit"/>
    <property type="match status" value="1"/>
</dbReference>
<dbReference type="PANTHER" id="PTHR10947">
    <property type="entry name" value="PHENYLALANYL-TRNA SYNTHETASE BETA CHAIN AND LEUCINE-RICH REPEAT-CONTAINING PROTEIN 47"/>
    <property type="match status" value="1"/>
</dbReference>
<dbReference type="GO" id="GO:0005524">
    <property type="term" value="F:ATP binding"/>
    <property type="evidence" value="ECO:0007669"/>
    <property type="project" value="UniProtKB-KW"/>
</dbReference>
<reference evidence="17 18" key="1">
    <citation type="journal article" date="2018" name="Mol. Plant">
        <title>The genome of Artemisia annua provides insight into the evolution of Asteraceae family and artemisinin biosynthesis.</title>
        <authorList>
            <person name="Shen Q."/>
            <person name="Zhang L."/>
            <person name="Liao Z."/>
            <person name="Wang S."/>
            <person name="Yan T."/>
            <person name="Shi P."/>
            <person name="Liu M."/>
            <person name="Fu X."/>
            <person name="Pan Q."/>
            <person name="Wang Y."/>
            <person name="Lv Z."/>
            <person name="Lu X."/>
            <person name="Zhang F."/>
            <person name="Jiang W."/>
            <person name="Ma Y."/>
            <person name="Chen M."/>
            <person name="Hao X."/>
            <person name="Li L."/>
            <person name="Tang Y."/>
            <person name="Lv G."/>
            <person name="Zhou Y."/>
            <person name="Sun X."/>
            <person name="Brodelius P.E."/>
            <person name="Rose J.K.C."/>
            <person name="Tang K."/>
        </authorList>
    </citation>
    <scope>NUCLEOTIDE SEQUENCE [LARGE SCALE GENOMIC DNA]</scope>
    <source>
        <strain evidence="18">cv. Huhao1</strain>
        <tissue evidence="17">Leaf</tissue>
    </source>
</reference>
<evidence type="ECO:0000256" key="1">
    <source>
        <dbReference type="ARBA" id="ARBA00001946"/>
    </source>
</evidence>
<evidence type="ECO:0000256" key="3">
    <source>
        <dbReference type="ARBA" id="ARBA00007438"/>
    </source>
</evidence>
<dbReference type="Pfam" id="PF03483">
    <property type="entry name" value="B3_4"/>
    <property type="match status" value="1"/>
</dbReference>
<dbReference type="GO" id="GO:0003723">
    <property type="term" value="F:RNA binding"/>
    <property type="evidence" value="ECO:0007669"/>
    <property type="project" value="InterPro"/>
</dbReference>
<evidence type="ECO:0000256" key="12">
    <source>
        <dbReference type="ARBA" id="ARBA00022917"/>
    </source>
</evidence>
<comment type="similarity">
    <text evidence="3">Belongs to the phenylalanyl-tRNA synthetase beta subunit family. Type 2 subfamily.</text>
</comment>
<dbReference type="FunFam" id="3.30.56.10:FF:000005">
    <property type="entry name" value="Phenylalanine--tRNA ligase beta subunit"/>
    <property type="match status" value="1"/>
</dbReference>
<evidence type="ECO:0000313" key="18">
    <source>
        <dbReference type="Proteomes" id="UP000245207"/>
    </source>
</evidence>
<dbReference type="InterPro" id="IPR004531">
    <property type="entry name" value="Phe-tRNA-synth_IIc_bsu_arc_euk"/>
</dbReference>
<protein>
    <recommendedName>
        <fullName evidence="5">phenylalanine--tRNA ligase</fullName>
        <ecNumber evidence="5">6.1.1.20</ecNumber>
    </recommendedName>
    <alternativeName>
        <fullName evidence="14">Phenylalanyl-tRNA synthetase beta subunit</fullName>
    </alternativeName>
</protein>
<keyword evidence="8" id="KW-0479">Metal-binding</keyword>
<keyword evidence="12" id="KW-0648">Protein biosynthesis</keyword>
<keyword evidence="10" id="KW-0067">ATP-binding</keyword>
<keyword evidence="6" id="KW-0963">Cytoplasm</keyword>
<comment type="subcellular location">
    <subcellularLocation>
        <location evidence="2">Cytoplasm</location>
    </subcellularLocation>
</comment>
<dbReference type="InterPro" id="IPR045060">
    <property type="entry name" value="Phe-tRNA-ligase_IIc_bsu"/>
</dbReference>
<dbReference type="SMART" id="SM00873">
    <property type="entry name" value="B3_4"/>
    <property type="match status" value="1"/>
</dbReference>
<keyword evidence="7" id="KW-0436">Ligase</keyword>
<evidence type="ECO:0000256" key="13">
    <source>
        <dbReference type="ARBA" id="ARBA00023146"/>
    </source>
</evidence>